<dbReference type="GO" id="GO:0008237">
    <property type="term" value="F:metallopeptidase activity"/>
    <property type="evidence" value="ECO:0007669"/>
    <property type="project" value="UniProtKB-KW"/>
</dbReference>
<protein>
    <submittedName>
        <fullName evidence="3">CPBP family intramembrane metalloprotease</fullName>
    </submittedName>
</protein>
<evidence type="ECO:0000259" key="2">
    <source>
        <dbReference type="Pfam" id="PF02517"/>
    </source>
</evidence>
<dbReference type="Proteomes" id="UP001224139">
    <property type="component" value="Unassembled WGS sequence"/>
</dbReference>
<keyword evidence="3" id="KW-0645">Protease</keyword>
<evidence type="ECO:0000256" key="1">
    <source>
        <dbReference type="SAM" id="Phobius"/>
    </source>
</evidence>
<name>A0ABT7R9A5_9BACI</name>
<keyword evidence="3" id="KW-0482">Metalloprotease</keyword>
<accession>A0ABT7R9A5</accession>
<evidence type="ECO:0000313" key="3">
    <source>
        <dbReference type="EMBL" id="MDM5439520.1"/>
    </source>
</evidence>
<proteinExistence type="predicted"/>
<keyword evidence="1" id="KW-0812">Transmembrane</keyword>
<evidence type="ECO:0000313" key="4">
    <source>
        <dbReference type="Proteomes" id="UP001224139"/>
    </source>
</evidence>
<feature type="domain" description="CAAX prenyl protease 2/Lysostaphin resistance protein A-like" evidence="2">
    <location>
        <begin position="145"/>
        <end position="215"/>
    </location>
</feature>
<dbReference type="InterPro" id="IPR003675">
    <property type="entry name" value="Rce1/LyrA-like_dom"/>
</dbReference>
<sequence>MNSLFNQKPINVWRAIFSILLIIIAYLGLVFSEILISFTFLAIAGLVGLYVTYGLDGIKLAFSPLQKGATKIILISYVWNILQSFAIALSLKYIFHYQFATNAASGIFEHNTPVQSILNFVIIAFSLIGEECLVLVPSILGIYYLKRKGINEKWAMILITLIGAFIFGLAHYFTYQGNLIQIFAVIALARLPFNWAAFKANSIWASAIAHILFDVSTFLLTLLS</sequence>
<dbReference type="EMBL" id="JAUCFG010000002">
    <property type="protein sequence ID" value="MDM5439520.1"/>
    <property type="molecule type" value="Genomic_DNA"/>
</dbReference>
<keyword evidence="4" id="KW-1185">Reference proteome</keyword>
<feature type="transmembrane region" description="Helical" evidence="1">
    <location>
        <begin position="117"/>
        <end position="145"/>
    </location>
</feature>
<feature type="transmembrane region" description="Helical" evidence="1">
    <location>
        <begin position="154"/>
        <end position="173"/>
    </location>
</feature>
<feature type="transmembrane region" description="Helical" evidence="1">
    <location>
        <begin position="12"/>
        <end position="29"/>
    </location>
</feature>
<comment type="caution">
    <text evidence="3">The sequence shown here is derived from an EMBL/GenBank/DDBJ whole genome shotgun (WGS) entry which is preliminary data.</text>
</comment>
<reference evidence="3 4" key="1">
    <citation type="submission" date="2023-06" db="EMBL/GenBank/DDBJ databases">
        <title>Comparative genomics of Bacillaceae isolates and their secondary metabolite potential.</title>
        <authorList>
            <person name="Song L."/>
            <person name="Nielsen L.J."/>
            <person name="Mohite O."/>
            <person name="Xu X."/>
            <person name="Weber T."/>
            <person name="Kovacs A.T."/>
        </authorList>
    </citation>
    <scope>NUCLEOTIDE SEQUENCE [LARGE SCALE GENOMIC DNA]</scope>
    <source>
        <strain evidence="3 4">DX2.1</strain>
    </source>
</reference>
<gene>
    <name evidence="3" type="ORF">QUG02_15695</name>
</gene>
<dbReference type="RefSeq" id="WP_289359692.1">
    <property type="nucleotide sequence ID" value="NZ_JAUCFG010000002.1"/>
</dbReference>
<keyword evidence="1" id="KW-0472">Membrane</keyword>
<keyword evidence="3" id="KW-0378">Hydrolase</keyword>
<organism evidence="3 4">
    <name type="scientific">Bacillus hominis</name>
    <dbReference type="NCBI Taxonomy" id="2817478"/>
    <lineage>
        <taxon>Bacteria</taxon>
        <taxon>Bacillati</taxon>
        <taxon>Bacillota</taxon>
        <taxon>Bacilli</taxon>
        <taxon>Bacillales</taxon>
        <taxon>Bacillaceae</taxon>
        <taxon>Bacillus</taxon>
        <taxon>Bacillus cereus group</taxon>
    </lineage>
</organism>
<feature type="transmembrane region" description="Helical" evidence="1">
    <location>
        <begin position="203"/>
        <end position="223"/>
    </location>
</feature>
<dbReference type="Pfam" id="PF02517">
    <property type="entry name" value="Rce1-like"/>
    <property type="match status" value="1"/>
</dbReference>
<feature type="transmembrane region" description="Helical" evidence="1">
    <location>
        <begin position="179"/>
        <end position="196"/>
    </location>
</feature>
<feature type="transmembrane region" description="Helical" evidence="1">
    <location>
        <begin position="35"/>
        <end position="53"/>
    </location>
</feature>
<keyword evidence="1" id="KW-1133">Transmembrane helix</keyword>
<feature type="transmembrane region" description="Helical" evidence="1">
    <location>
        <begin position="74"/>
        <end position="97"/>
    </location>
</feature>